<dbReference type="EMBL" id="HBHK01019198">
    <property type="protein sequence ID" value="CAD9694496.1"/>
    <property type="molecule type" value="Transcribed_RNA"/>
</dbReference>
<reference evidence="1" key="1">
    <citation type="submission" date="2021-01" db="EMBL/GenBank/DDBJ databases">
        <authorList>
            <person name="Corre E."/>
            <person name="Pelletier E."/>
            <person name="Niang G."/>
            <person name="Scheremetjew M."/>
            <person name="Finn R."/>
            <person name="Kale V."/>
            <person name="Holt S."/>
            <person name="Cochrane G."/>
            <person name="Meng A."/>
            <person name="Brown T."/>
            <person name="Cohen L."/>
        </authorList>
    </citation>
    <scope>NUCLEOTIDE SEQUENCE</scope>
    <source>
        <strain evidence="1">NY070348D</strain>
    </source>
</reference>
<sequence>MVHSSFRTLCFVTAMNNAMGVFLSPKFPEAMQMYGVTPSRVDTGSFVPSLPSTYKYQPGEFCSFPANTTVPFAEVFGCFLIQDYLIQLGGYPSDVPLSREPSESGYLLTQLFNTSSIARMVRDKCFRVRVNFSPQVDQSSYSYSSYESYVSVMKNTFNIAVSASGSYKSFVSVSAKASYQQETSSTVQSSGVQQASGGSKRDLNAVAVLTNECLWKRNAECNPKSGKGCMKDYLSPAFMAAWEPLKDAPYDVNLMRDFARTFGTTLPAQWVFGASEQLDMSVKYDATSTAKSSDVSKALSAAITASGANFGASAATNMESAFSQSIGTASSNTRLQTRYTTSGQCDGTIDQASCTNLLLGDIRKWGQPFKVTNFVGIDSMMLADAQKQETLARTLFYASSPCLSLSTATNKTEPVTRDYVAVSMVDTDVAVDTQRYLECRDGQGCSFVETLLNVWKVDADPDGYITLQGVNPLTLATADNMYLGYTDGQTPTLQVGYQASPWRIGADGSLCTLVFGKGMYCLDDAANLVPQQSLKPTTTLNAFKVGGYVFKPMDPNVVVHACALPK</sequence>
<evidence type="ECO:0008006" key="2">
    <source>
        <dbReference type="Google" id="ProtNLM"/>
    </source>
</evidence>
<gene>
    <name evidence="1" type="ORF">QSP1433_LOCUS12136</name>
</gene>
<proteinExistence type="predicted"/>
<accession>A0A7S2SCN6</accession>
<evidence type="ECO:0000313" key="1">
    <source>
        <dbReference type="EMBL" id="CAD9694496.1"/>
    </source>
</evidence>
<protein>
    <recommendedName>
        <fullName evidence="2">MACPF domain-containing protein</fullName>
    </recommendedName>
</protein>
<name>A0A7S2SCN6_9STRA</name>
<organism evidence="1">
    <name type="scientific">Mucochytrium quahogii</name>
    <dbReference type="NCBI Taxonomy" id="96639"/>
    <lineage>
        <taxon>Eukaryota</taxon>
        <taxon>Sar</taxon>
        <taxon>Stramenopiles</taxon>
        <taxon>Bigyra</taxon>
        <taxon>Labyrinthulomycetes</taxon>
        <taxon>Thraustochytrida</taxon>
        <taxon>Thraustochytriidae</taxon>
        <taxon>Mucochytrium</taxon>
    </lineage>
</organism>
<dbReference type="AlphaFoldDB" id="A0A7S2SCN6"/>